<dbReference type="InterPro" id="IPR001647">
    <property type="entry name" value="HTH_TetR"/>
</dbReference>
<feature type="domain" description="HTH tetR-type" evidence="5">
    <location>
        <begin position="21"/>
        <end position="81"/>
    </location>
</feature>
<dbReference type="SUPFAM" id="SSF46689">
    <property type="entry name" value="Homeodomain-like"/>
    <property type="match status" value="1"/>
</dbReference>
<dbReference type="NCBIfam" id="NF041196">
    <property type="entry name" value="ScbR_bind_reg"/>
    <property type="match status" value="1"/>
</dbReference>
<dbReference type="Pfam" id="PF00440">
    <property type="entry name" value="TetR_N"/>
    <property type="match status" value="1"/>
</dbReference>
<accession>A0ABV9X9P4</accession>
<keyword evidence="2 4" id="KW-0238">DNA-binding</keyword>
<evidence type="ECO:0000313" key="7">
    <source>
        <dbReference type="Proteomes" id="UP001595855"/>
    </source>
</evidence>
<dbReference type="RefSeq" id="WP_344505324.1">
    <property type="nucleotide sequence ID" value="NZ_BAAATN010000029.1"/>
</dbReference>
<protein>
    <submittedName>
        <fullName evidence="6">ScbR family autoregulator-binding transcription factor</fullName>
    </submittedName>
</protein>
<gene>
    <name evidence="6" type="ORF">ACFPRC_37180</name>
</gene>
<dbReference type="PROSITE" id="PS50977">
    <property type="entry name" value="HTH_TETR_2"/>
    <property type="match status" value="1"/>
</dbReference>
<evidence type="ECO:0000256" key="1">
    <source>
        <dbReference type="ARBA" id="ARBA00023015"/>
    </source>
</evidence>
<dbReference type="PANTHER" id="PTHR30055:SF234">
    <property type="entry name" value="HTH-TYPE TRANSCRIPTIONAL REGULATOR BETI"/>
    <property type="match status" value="1"/>
</dbReference>
<evidence type="ECO:0000256" key="4">
    <source>
        <dbReference type="PROSITE-ProRule" id="PRU00335"/>
    </source>
</evidence>
<sequence length="232" mass="24698">MRDTAAALDREFLMVKQERAARTRQSLVRAAAEAFAREGFTQASLTSISRRAGVSNGALHFHFESKQALARAVEEEACAALEAITRPGDGLGSALQRLVDATHALMGGLHQNVVVRAGFGLSGGFPRRADGVDVRGRWRTWVGQTLREAEAEGGLADGVSAADAALAVVAATVGFEQLGVADPAWTSEATLVRFWDLMLPRMAAPALAPRLRARCTRPLPAGQPRGAFTVRL</sequence>
<dbReference type="Proteomes" id="UP001595855">
    <property type="component" value="Unassembled WGS sequence"/>
</dbReference>
<dbReference type="PRINTS" id="PR00455">
    <property type="entry name" value="HTHTETR"/>
</dbReference>
<dbReference type="InterPro" id="IPR050109">
    <property type="entry name" value="HTH-type_TetR-like_transc_reg"/>
</dbReference>
<dbReference type="InterPro" id="IPR023772">
    <property type="entry name" value="DNA-bd_HTH_TetR-type_CS"/>
</dbReference>
<name>A0ABV9X9P4_9ACTN</name>
<keyword evidence="1" id="KW-0805">Transcription regulation</keyword>
<dbReference type="InterPro" id="IPR036271">
    <property type="entry name" value="Tet_transcr_reg_TetR-rel_C_sf"/>
</dbReference>
<dbReference type="EMBL" id="JBHSJO010000003">
    <property type="protein sequence ID" value="MFC5020452.1"/>
    <property type="molecule type" value="Genomic_DNA"/>
</dbReference>
<evidence type="ECO:0000313" key="6">
    <source>
        <dbReference type="EMBL" id="MFC5020452.1"/>
    </source>
</evidence>
<dbReference type="Gene3D" id="1.10.357.10">
    <property type="entry name" value="Tetracycline Repressor, domain 2"/>
    <property type="match status" value="1"/>
</dbReference>
<feature type="DNA-binding region" description="H-T-H motif" evidence="4">
    <location>
        <begin position="44"/>
        <end position="63"/>
    </location>
</feature>
<dbReference type="PROSITE" id="PS01081">
    <property type="entry name" value="HTH_TETR_1"/>
    <property type="match status" value="1"/>
</dbReference>
<evidence type="ECO:0000259" key="5">
    <source>
        <dbReference type="PROSITE" id="PS50977"/>
    </source>
</evidence>
<evidence type="ECO:0000256" key="2">
    <source>
        <dbReference type="ARBA" id="ARBA00023125"/>
    </source>
</evidence>
<reference evidence="7" key="1">
    <citation type="journal article" date="2019" name="Int. J. Syst. Evol. Microbiol.">
        <title>The Global Catalogue of Microorganisms (GCM) 10K type strain sequencing project: providing services to taxonomists for standard genome sequencing and annotation.</title>
        <authorList>
            <consortium name="The Broad Institute Genomics Platform"/>
            <consortium name="The Broad Institute Genome Sequencing Center for Infectious Disease"/>
            <person name="Wu L."/>
            <person name="Ma J."/>
        </authorList>
    </citation>
    <scope>NUCLEOTIDE SEQUENCE [LARGE SCALE GENOMIC DNA]</scope>
    <source>
        <strain evidence="7">CGMCC 4.1542</strain>
    </source>
</reference>
<proteinExistence type="predicted"/>
<dbReference type="PANTHER" id="PTHR30055">
    <property type="entry name" value="HTH-TYPE TRANSCRIPTIONAL REGULATOR RUTR"/>
    <property type="match status" value="1"/>
</dbReference>
<keyword evidence="3" id="KW-0804">Transcription</keyword>
<dbReference type="InterPro" id="IPR009057">
    <property type="entry name" value="Homeodomain-like_sf"/>
</dbReference>
<organism evidence="6 7">
    <name type="scientific">Streptomyces lienomycini</name>
    <dbReference type="NCBI Taxonomy" id="284035"/>
    <lineage>
        <taxon>Bacteria</taxon>
        <taxon>Bacillati</taxon>
        <taxon>Actinomycetota</taxon>
        <taxon>Actinomycetes</taxon>
        <taxon>Kitasatosporales</taxon>
        <taxon>Streptomycetaceae</taxon>
        <taxon>Streptomyces</taxon>
    </lineage>
</organism>
<evidence type="ECO:0000256" key="3">
    <source>
        <dbReference type="ARBA" id="ARBA00023163"/>
    </source>
</evidence>
<keyword evidence="7" id="KW-1185">Reference proteome</keyword>
<comment type="caution">
    <text evidence="6">The sequence shown here is derived from an EMBL/GenBank/DDBJ whole genome shotgun (WGS) entry which is preliminary data.</text>
</comment>
<dbReference type="SUPFAM" id="SSF48498">
    <property type="entry name" value="Tetracyclin repressor-like, C-terminal domain"/>
    <property type="match status" value="1"/>
</dbReference>
<dbReference type="InterPro" id="IPR047923">
    <property type="entry name" value="ArpA-like"/>
</dbReference>